<dbReference type="Pfam" id="PF02195">
    <property type="entry name" value="ParB_N"/>
    <property type="match status" value="1"/>
</dbReference>
<dbReference type="EMBL" id="JAUOZS010000001">
    <property type="protein sequence ID" value="MDT8901561.1"/>
    <property type="molecule type" value="Genomic_DNA"/>
</dbReference>
<dbReference type="InterPro" id="IPR050336">
    <property type="entry name" value="Chromosome_partition/occlusion"/>
</dbReference>
<organism evidence="4 5">
    <name type="scientific">Anaeroselena agilis</name>
    <dbReference type="NCBI Taxonomy" id="3063788"/>
    <lineage>
        <taxon>Bacteria</taxon>
        <taxon>Bacillati</taxon>
        <taxon>Bacillota</taxon>
        <taxon>Negativicutes</taxon>
        <taxon>Acetonemataceae</taxon>
        <taxon>Anaeroselena</taxon>
    </lineage>
</organism>
<proteinExistence type="inferred from homology"/>
<gene>
    <name evidence="4" type="ORF">Q4T40_09935</name>
</gene>
<dbReference type="SMART" id="SM00470">
    <property type="entry name" value="ParB"/>
    <property type="match status" value="1"/>
</dbReference>
<dbReference type="Gene3D" id="1.10.10.2830">
    <property type="match status" value="1"/>
</dbReference>
<evidence type="ECO:0000259" key="3">
    <source>
        <dbReference type="SMART" id="SM00470"/>
    </source>
</evidence>
<dbReference type="InterPro" id="IPR041468">
    <property type="entry name" value="HTH_ParB/Spo0J"/>
</dbReference>
<name>A0ABU3NXL7_9FIRM</name>
<dbReference type="PANTHER" id="PTHR33375:SF1">
    <property type="entry name" value="CHROMOSOME-PARTITIONING PROTEIN PARB-RELATED"/>
    <property type="match status" value="1"/>
</dbReference>
<comment type="similarity">
    <text evidence="1">Belongs to the ParB family.</text>
</comment>
<dbReference type="Proteomes" id="UP001254848">
    <property type="component" value="Unassembled WGS sequence"/>
</dbReference>
<evidence type="ECO:0000256" key="2">
    <source>
        <dbReference type="ARBA" id="ARBA00022829"/>
    </source>
</evidence>
<dbReference type="Gene3D" id="3.90.1530.30">
    <property type="match status" value="1"/>
</dbReference>
<evidence type="ECO:0000313" key="5">
    <source>
        <dbReference type="Proteomes" id="UP001254848"/>
    </source>
</evidence>
<dbReference type="PANTHER" id="PTHR33375">
    <property type="entry name" value="CHROMOSOME-PARTITIONING PROTEIN PARB-RELATED"/>
    <property type="match status" value="1"/>
</dbReference>
<dbReference type="RefSeq" id="WP_413780069.1">
    <property type="nucleotide sequence ID" value="NZ_JAUOZS010000001.1"/>
</dbReference>
<feature type="domain" description="ParB-like N-terminal" evidence="3">
    <location>
        <begin position="16"/>
        <end position="107"/>
    </location>
</feature>
<reference evidence="4 5" key="1">
    <citation type="submission" date="2023-07" db="EMBL/GenBank/DDBJ databases">
        <title>The novel representative of Negativicutes class, Anaeroselena agilis gen. nov. sp. nov.</title>
        <authorList>
            <person name="Prokofeva M.I."/>
            <person name="Elcheninov A.G."/>
            <person name="Klyukina A."/>
            <person name="Kublanov I.V."/>
            <person name="Frolov E.N."/>
            <person name="Podosokorskaya O.A."/>
        </authorList>
    </citation>
    <scope>NUCLEOTIDE SEQUENCE [LARGE SCALE GENOMIC DNA]</scope>
    <source>
        <strain evidence="4 5">4137-cl</strain>
    </source>
</reference>
<dbReference type="SUPFAM" id="SSF110849">
    <property type="entry name" value="ParB/Sulfiredoxin"/>
    <property type="match status" value="1"/>
</dbReference>
<evidence type="ECO:0000313" key="4">
    <source>
        <dbReference type="EMBL" id="MDT8901561.1"/>
    </source>
</evidence>
<sequence>MAKRDKRERILAVKLVEIDINLIDEDSEQPRREFDKTAIDELAESIREVGLLNPIKVYKAKYGRYKIVFGNRRYKALKLLGFRKIPCILSDNTDELDIYFEQLTENIQRRDFTPIEEAEGFQKLLDGEKWQVSKKFLASRLGKSEKYITNKLALLVFGPEVRKIIHAGPEILAGKLSEDQALGMKDVPLAYRDHLALKVARDQRSARDAKRIAGLFMDEGFDAATKERFLKMPCHELVALSVDAERRQELAKAAAARNAEAETAPAADVASAGAPAQAAVAATAAPAGAGAAAEPDGSEAAAGLTADGDAKAASVAAEVARLLAVPAVEALTPEALAALGALEGAERERLLAAVEARAAELARLKAALEQGKEA</sequence>
<keyword evidence="2" id="KW-0159">Chromosome partition</keyword>
<dbReference type="InterPro" id="IPR004437">
    <property type="entry name" value="ParB/RepB/Spo0J"/>
</dbReference>
<evidence type="ECO:0000256" key="1">
    <source>
        <dbReference type="ARBA" id="ARBA00006295"/>
    </source>
</evidence>
<dbReference type="InterPro" id="IPR003115">
    <property type="entry name" value="ParB_N"/>
</dbReference>
<comment type="caution">
    <text evidence="4">The sequence shown here is derived from an EMBL/GenBank/DDBJ whole genome shotgun (WGS) entry which is preliminary data.</text>
</comment>
<accession>A0ABU3NXL7</accession>
<dbReference type="NCBIfam" id="TIGR00180">
    <property type="entry name" value="parB_part"/>
    <property type="match status" value="1"/>
</dbReference>
<dbReference type="InterPro" id="IPR036086">
    <property type="entry name" value="ParB/Sulfiredoxin_sf"/>
</dbReference>
<dbReference type="Pfam" id="PF17762">
    <property type="entry name" value="HTH_ParB"/>
    <property type="match status" value="1"/>
</dbReference>
<protein>
    <submittedName>
        <fullName evidence="4">ParB/RepB/Spo0J family partition protein</fullName>
    </submittedName>
</protein>
<keyword evidence="5" id="KW-1185">Reference proteome</keyword>